<name>A0ABQ3SK71_9ACTN</name>
<organism evidence="1 2">
    <name type="scientific">Streptomyces nojiriensis</name>
    <dbReference type="NCBI Taxonomy" id="66374"/>
    <lineage>
        <taxon>Bacteria</taxon>
        <taxon>Bacillati</taxon>
        <taxon>Actinomycetota</taxon>
        <taxon>Actinomycetes</taxon>
        <taxon>Kitasatosporales</taxon>
        <taxon>Streptomycetaceae</taxon>
        <taxon>Streptomyces</taxon>
    </lineage>
</organism>
<evidence type="ECO:0000313" key="1">
    <source>
        <dbReference type="EMBL" id="GHI68548.1"/>
    </source>
</evidence>
<evidence type="ECO:0000313" key="2">
    <source>
        <dbReference type="Proteomes" id="UP000613974"/>
    </source>
</evidence>
<accession>A0ABQ3SK71</accession>
<sequence length="123" mass="11996">MGSARVAVKVTSNVLHGKTSKSGSVDPDFDGFDGVAVFFGAADFDAVALGPADALPPALPLGTAVGLALGVPDPPAAPSSVGPQAVRASADTAARAMAALRTVLMMVVPPGECAERAGLGRAG</sequence>
<proteinExistence type="predicted"/>
<dbReference type="EMBL" id="BNEC01000003">
    <property type="protein sequence ID" value="GHI68548.1"/>
    <property type="molecule type" value="Genomic_DNA"/>
</dbReference>
<reference evidence="2" key="1">
    <citation type="submission" date="2023-07" db="EMBL/GenBank/DDBJ databases">
        <title>Whole genome shotgun sequence of Streptomyces nojiriensis NBRC 13794.</title>
        <authorList>
            <person name="Komaki H."/>
            <person name="Tamura T."/>
        </authorList>
    </citation>
    <scope>NUCLEOTIDE SEQUENCE [LARGE SCALE GENOMIC DNA]</scope>
    <source>
        <strain evidence="2">NBRC 13794</strain>
    </source>
</reference>
<keyword evidence="2" id="KW-1185">Reference proteome</keyword>
<dbReference type="Proteomes" id="UP000613974">
    <property type="component" value="Unassembled WGS sequence"/>
</dbReference>
<protein>
    <submittedName>
        <fullName evidence="1">Uncharacterized protein</fullName>
    </submittedName>
</protein>
<gene>
    <name evidence="1" type="ORF">Snoj_24660</name>
</gene>
<comment type="caution">
    <text evidence="1">The sequence shown here is derived from an EMBL/GenBank/DDBJ whole genome shotgun (WGS) entry which is preliminary data.</text>
</comment>